<dbReference type="PANTHER" id="PTHR44167">
    <property type="entry name" value="OVARIAN-SPECIFIC SERINE/THREONINE-PROTEIN KINASE LOK-RELATED"/>
    <property type="match status" value="1"/>
</dbReference>
<evidence type="ECO:0000313" key="2">
    <source>
        <dbReference type="EMBL" id="GMF23782.1"/>
    </source>
</evidence>
<dbReference type="SUPFAM" id="SSF56112">
    <property type="entry name" value="Protein kinase-like (PK-like)"/>
    <property type="match status" value="1"/>
</dbReference>
<dbReference type="EMBL" id="BSXW01000488">
    <property type="protein sequence ID" value="GMF23782.1"/>
    <property type="molecule type" value="Genomic_DNA"/>
</dbReference>
<dbReference type="InterPro" id="IPR000719">
    <property type="entry name" value="Prot_kinase_dom"/>
</dbReference>
<evidence type="ECO:0000313" key="3">
    <source>
        <dbReference type="Proteomes" id="UP001165083"/>
    </source>
</evidence>
<accession>A0A9W6U0X5</accession>
<dbReference type="InterPro" id="IPR011009">
    <property type="entry name" value="Kinase-like_dom_sf"/>
</dbReference>
<gene>
    <name evidence="2" type="ORF">Plil01_000965000</name>
</gene>
<keyword evidence="3" id="KW-1185">Reference proteome</keyword>
<dbReference type="Proteomes" id="UP001165083">
    <property type="component" value="Unassembled WGS sequence"/>
</dbReference>
<comment type="caution">
    <text evidence="2">The sequence shown here is derived from an EMBL/GenBank/DDBJ whole genome shotgun (WGS) entry which is preliminary data.</text>
</comment>
<protein>
    <submittedName>
        <fullName evidence="2">Unnamed protein product</fullName>
    </submittedName>
</protein>
<dbReference type="PANTHER" id="PTHR44167:SF24">
    <property type="entry name" value="SERINE_THREONINE-PROTEIN KINASE CHK2"/>
    <property type="match status" value="1"/>
</dbReference>
<organism evidence="2 3">
    <name type="scientific">Phytophthora lilii</name>
    <dbReference type="NCBI Taxonomy" id="2077276"/>
    <lineage>
        <taxon>Eukaryota</taxon>
        <taxon>Sar</taxon>
        <taxon>Stramenopiles</taxon>
        <taxon>Oomycota</taxon>
        <taxon>Peronosporomycetes</taxon>
        <taxon>Peronosporales</taxon>
        <taxon>Peronosporaceae</taxon>
        <taxon>Phytophthora</taxon>
    </lineage>
</organism>
<dbReference type="Gene3D" id="1.10.510.10">
    <property type="entry name" value="Transferase(Phosphotransferase) domain 1"/>
    <property type="match status" value="1"/>
</dbReference>
<dbReference type="Pfam" id="PF00069">
    <property type="entry name" value="Pkinase"/>
    <property type="match status" value="1"/>
</dbReference>
<dbReference type="PROSITE" id="PS50011">
    <property type="entry name" value="PROTEIN_KINASE_DOM"/>
    <property type="match status" value="1"/>
</dbReference>
<dbReference type="GO" id="GO:0044773">
    <property type="term" value="P:mitotic DNA damage checkpoint signaling"/>
    <property type="evidence" value="ECO:0007669"/>
    <property type="project" value="TreeGrafter"/>
</dbReference>
<reference evidence="2" key="1">
    <citation type="submission" date="2023-04" db="EMBL/GenBank/DDBJ databases">
        <title>Phytophthora lilii NBRC 32176.</title>
        <authorList>
            <person name="Ichikawa N."/>
            <person name="Sato H."/>
            <person name="Tonouchi N."/>
        </authorList>
    </citation>
    <scope>NUCLEOTIDE SEQUENCE</scope>
    <source>
        <strain evidence="2">NBRC 32176</strain>
    </source>
</reference>
<dbReference type="AlphaFoldDB" id="A0A9W6U0X5"/>
<dbReference type="OrthoDB" id="124164at2759"/>
<dbReference type="GO" id="GO:0005634">
    <property type="term" value="C:nucleus"/>
    <property type="evidence" value="ECO:0007669"/>
    <property type="project" value="TreeGrafter"/>
</dbReference>
<dbReference type="GO" id="GO:0004674">
    <property type="term" value="F:protein serine/threonine kinase activity"/>
    <property type="evidence" value="ECO:0007669"/>
    <property type="project" value="TreeGrafter"/>
</dbReference>
<proteinExistence type="predicted"/>
<dbReference type="GO" id="GO:0005524">
    <property type="term" value="F:ATP binding"/>
    <property type="evidence" value="ECO:0007669"/>
    <property type="project" value="InterPro"/>
</dbReference>
<sequence>MSFEPRGTMVKLSNLLELFDALRDVLQALVALHDLGWIHRDIRWSNVIKQRDGDSWFLIDFADAATSPQPSSSGQHLSRCEHAPEIFVDNGTHTTAVDVWAVGFLIETVGTHVRWQDLAGRSAFYERLVAKDPAKRPSAEEALADLLVLKEESKERARS</sequence>
<feature type="domain" description="Protein kinase" evidence="1">
    <location>
        <begin position="1"/>
        <end position="159"/>
    </location>
</feature>
<name>A0A9W6U0X5_9STRA</name>
<evidence type="ECO:0000259" key="1">
    <source>
        <dbReference type="PROSITE" id="PS50011"/>
    </source>
</evidence>